<protein>
    <submittedName>
        <fullName evidence="2">Uncharacterized protein</fullName>
    </submittedName>
</protein>
<accession>A0A7M7GDD7</accession>
<organism evidence="2 3">
    <name type="scientific">Nasonia vitripennis</name>
    <name type="common">Parasitic wasp</name>
    <dbReference type="NCBI Taxonomy" id="7425"/>
    <lineage>
        <taxon>Eukaryota</taxon>
        <taxon>Metazoa</taxon>
        <taxon>Ecdysozoa</taxon>
        <taxon>Arthropoda</taxon>
        <taxon>Hexapoda</taxon>
        <taxon>Insecta</taxon>
        <taxon>Pterygota</taxon>
        <taxon>Neoptera</taxon>
        <taxon>Endopterygota</taxon>
        <taxon>Hymenoptera</taxon>
        <taxon>Apocrita</taxon>
        <taxon>Proctotrupomorpha</taxon>
        <taxon>Chalcidoidea</taxon>
        <taxon>Pteromalidae</taxon>
        <taxon>Pteromalinae</taxon>
        <taxon>Nasonia</taxon>
    </lineage>
</organism>
<keyword evidence="1" id="KW-0732">Signal</keyword>
<dbReference type="GeneID" id="100679165"/>
<evidence type="ECO:0000313" key="2">
    <source>
        <dbReference type="EnsemblMetazoa" id="XP_003425494"/>
    </source>
</evidence>
<dbReference type="RefSeq" id="XP_003425494.1">
    <property type="nucleotide sequence ID" value="XM_003425446.4"/>
</dbReference>
<keyword evidence="3" id="KW-1185">Reference proteome</keyword>
<proteinExistence type="predicted"/>
<evidence type="ECO:0000313" key="3">
    <source>
        <dbReference type="Proteomes" id="UP000002358"/>
    </source>
</evidence>
<reference evidence="2" key="1">
    <citation type="submission" date="2021-01" db="UniProtKB">
        <authorList>
            <consortium name="EnsemblMetazoa"/>
        </authorList>
    </citation>
    <scope>IDENTIFICATION</scope>
</reference>
<dbReference type="EnsemblMetazoa" id="XM_003425446">
    <property type="protein sequence ID" value="XP_003425494"/>
    <property type="gene ID" value="LOC100679165"/>
</dbReference>
<feature type="chain" id="PRO_5029459278" evidence="1">
    <location>
        <begin position="26"/>
        <end position="444"/>
    </location>
</feature>
<dbReference type="AlphaFoldDB" id="A0A7M7GDD7"/>
<feature type="signal peptide" evidence="1">
    <location>
        <begin position="1"/>
        <end position="25"/>
    </location>
</feature>
<dbReference type="OrthoDB" id="7712396at2759"/>
<dbReference type="Proteomes" id="UP000002358">
    <property type="component" value="Chromosome 1"/>
</dbReference>
<sequence>MSATSWRLAAVLGLILCLGLCGVQSKEYKFIADRIQIRNRHVIVDHQPLKNNTLVYAACGIPHERESMNCSVALMSYHTPAGPNNIARKACQVLRRAPEGSYIMQDFQLKLLFSDYVIFMWTERSIKEDDQTLARQLFYRTIDMSNCKSIEKKIDFLAHSRPINVDDFYVVPYQETFDLYFNNETLCRNMMCGLTQNKRGKIINGPVPTYLPSDQFRYENFLYPVKPISAAWGLFILSKQLRLVSSNAGEIKYLMDYPTGLQGQAVSSNNGYLGFCWITHDVNQLNCTQFNSLGEQTMRFALGQNYHRFGSWLGVSNPKSGGMLLLTSNCNDQSWCDSNTDAVQFNLYKVEQSRQGYAIGLIEQFSGIDCNYVRDVKTEIFEQDNGDICFVFACLVREGEAGDAHFYVKSKCVDASSAESSIQRSERARCDDSFDPNCNPIIIT</sequence>
<name>A0A7M7GDD7_NASVI</name>
<evidence type="ECO:0000256" key="1">
    <source>
        <dbReference type="SAM" id="SignalP"/>
    </source>
</evidence>